<dbReference type="Proteomes" id="UP000812287">
    <property type="component" value="Unassembled WGS sequence"/>
</dbReference>
<keyword evidence="3" id="KW-1185">Reference proteome</keyword>
<dbReference type="AlphaFoldDB" id="A0A9P8ANJ7"/>
<reference evidence="2" key="1">
    <citation type="submission" date="2020-11" db="EMBL/GenBank/DDBJ databases">
        <title>Adaptations for nitrogen fixation in a non-lichenized fungal sporocarp promotes dispersal by wood-feeding termites.</title>
        <authorList>
            <consortium name="DOE Joint Genome Institute"/>
            <person name="Koch R.A."/>
            <person name="Yoon G."/>
            <person name="Arayal U."/>
            <person name="Lail K."/>
            <person name="Amirebrahimi M."/>
            <person name="Labutti K."/>
            <person name="Lipzen A."/>
            <person name="Riley R."/>
            <person name="Barry K."/>
            <person name="Henrissat B."/>
            <person name="Grigoriev I.V."/>
            <person name="Herr J.R."/>
            <person name="Aime M.C."/>
        </authorList>
    </citation>
    <scope>NUCLEOTIDE SEQUENCE</scope>
    <source>
        <strain evidence="2">MCA 3950</strain>
    </source>
</reference>
<organism evidence="2 3">
    <name type="scientific">Guyanagaster necrorhizus</name>
    <dbReference type="NCBI Taxonomy" id="856835"/>
    <lineage>
        <taxon>Eukaryota</taxon>
        <taxon>Fungi</taxon>
        <taxon>Dikarya</taxon>
        <taxon>Basidiomycota</taxon>
        <taxon>Agaricomycotina</taxon>
        <taxon>Agaricomycetes</taxon>
        <taxon>Agaricomycetidae</taxon>
        <taxon>Agaricales</taxon>
        <taxon>Marasmiineae</taxon>
        <taxon>Physalacriaceae</taxon>
        <taxon>Guyanagaster</taxon>
    </lineage>
</organism>
<evidence type="ECO:0000256" key="1">
    <source>
        <dbReference type="SAM" id="MobiDB-lite"/>
    </source>
</evidence>
<sequence length="135" mass="15185">MYPGKSPAGLHLANRRDMSRPREQNNESVWSTCFKRPLTIFPPPIESCSTQFDKYIGTASNVPGCISHTTLFSSSGSKPVSVLGNEHTTPLFLPPYQSPSLRGCSFYIRPRQFSRLLTPLWLTTNTEDGISHERR</sequence>
<accession>A0A9P8ANJ7</accession>
<evidence type="ECO:0000313" key="2">
    <source>
        <dbReference type="EMBL" id="KAG7441919.1"/>
    </source>
</evidence>
<feature type="region of interest" description="Disordered" evidence="1">
    <location>
        <begin position="1"/>
        <end position="26"/>
    </location>
</feature>
<protein>
    <submittedName>
        <fullName evidence="2">Uncharacterized protein</fullName>
    </submittedName>
</protein>
<feature type="compositionally biased region" description="Basic and acidic residues" evidence="1">
    <location>
        <begin position="14"/>
        <end position="25"/>
    </location>
</feature>
<evidence type="ECO:0000313" key="3">
    <source>
        <dbReference type="Proteomes" id="UP000812287"/>
    </source>
</evidence>
<dbReference type="RefSeq" id="XP_043035419.1">
    <property type="nucleotide sequence ID" value="XM_043187147.1"/>
</dbReference>
<name>A0A9P8ANJ7_9AGAR</name>
<comment type="caution">
    <text evidence="2">The sequence shown here is derived from an EMBL/GenBank/DDBJ whole genome shotgun (WGS) entry which is preliminary data.</text>
</comment>
<dbReference type="GeneID" id="66109444"/>
<dbReference type="EMBL" id="MU250555">
    <property type="protein sequence ID" value="KAG7441919.1"/>
    <property type="molecule type" value="Genomic_DNA"/>
</dbReference>
<gene>
    <name evidence="2" type="ORF">BT62DRAFT_936554</name>
</gene>
<proteinExistence type="predicted"/>